<dbReference type="Proteomes" id="UP001055712">
    <property type="component" value="Unassembled WGS sequence"/>
</dbReference>
<dbReference type="EMBL" id="SIDB01000005">
    <property type="protein sequence ID" value="KAI3432558.1"/>
    <property type="molecule type" value="Genomic_DNA"/>
</dbReference>
<comment type="caution">
    <text evidence="2">The sequence shown here is derived from an EMBL/GenBank/DDBJ whole genome shotgun (WGS) entry which is preliminary data.</text>
</comment>
<evidence type="ECO:0000313" key="3">
    <source>
        <dbReference type="Proteomes" id="UP001055712"/>
    </source>
</evidence>
<reference evidence="2" key="1">
    <citation type="journal article" date="2019" name="Plant J.">
        <title>Chlorella vulgaris genome assembly and annotation reveals the molecular basis for metabolic acclimation to high light conditions.</title>
        <authorList>
            <person name="Cecchin M."/>
            <person name="Marcolungo L."/>
            <person name="Rossato M."/>
            <person name="Girolomoni L."/>
            <person name="Cosentino E."/>
            <person name="Cuine S."/>
            <person name="Li-Beisson Y."/>
            <person name="Delledonne M."/>
            <person name="Ballottari M."/>
        </authorList>
    </citation>
    <scope>NUCLEOTIDE SEQUENCE</scope>
    <source>
        <strain evidence="2">211/11P</strain>
    </source>
</reference>
<feature type="compositionally biased region" description="Polar residues" evidence="1">
    <location>
        <begin position="75"/>
        <end position="84"/>
    </location>
</feature>
<name>A0A9D4TRF7_CHLVU</name>
<reference evidence="2" key="2">
    <citation type="submission" date="2020-11" db="EMBL/GenBank/DDBJ databases">
        <authorList>
            <person name="Cecchin M."/>
            <person name="Marcolungo L."/>
            <person name="Rossato M."/>
            <person name="Girolomoni L."/>
            <person name="Cosentino E."/>
            <person name="Cuine S."/>
            <person name="Li-Beisson Y."/>
            <person name="Delledonne M."/>
            <person name="Ballottari M."/>
        </authorList>
    </citation>
    <scope>NUCLEOTIDE SEQUENCE</scope>
    <source>
        <strain evidence="2">211/11P</strain>
        <tissue evidence="2">Whole cell</tissue>
    </source>
</reference>
<proteinExistence type="predicted"/>
<keyword evidence="3" id="KW-1185">Reference proteome</keyword>
<gene>
    <name evidence="2" type="ORF">D9Q98_004107</name>
</gene>
<dbReference type="AlphaFoldDB" id="A0A9D4TRF7"/>
<sequence length="319" mass="35208">MTRGQVDWQERARTVLRAVNARELSVSPSHRQRVKDVERLGDRASDANRAYVGKVFSGMGRAPTGSRSRARKTQGPRQLTNAQRQATNALARRVVQNAFAQVAFRSAAKEARRAPRRALAPKGMGGQSLFTVEDNAVTLDPIPTKRAVKVGKQWWDSKTLLTLVARNGARARNPLTREPLPPAIHRRAVQHDVRQAVAAAKAMVRRGLTTKSDQDSFITPVADRGLVIILCTLVDTNGEVVLDVYVVQRGALPAGWENRLVDVDEMSELALHTLWFEFDSRGKLTDSSPAQWPVRGDVALQLARGIDSGIRRSFARTTA</sequence>
<accession>A0A9D4TRF7</accession>
<protein>
    <submittedName>
        <fullName evidence="2">Uncharacterized protein</fullName>
    </submittedName>
</protein>
<evidence type="ECO:0000313" key="2">
    <source>
        <dbReference type="EMBL" id="KAI3432558.1"/>
    </source>
</evidence>
<organism evidence="2 3">
    <name type="scientific">Chlorella vulgaris</name>
    <name type="common">Green alga</name>
    <dbReference type="NCBI Taxonomy" id="3077"/>
    <lineage>
        <taxon>Eukaryota</taxon>
        <taxon>Viridiplantae</taxon>
        <taxon>Chlorophyta</taxon>
        <taxon>core chlorophytes</taxon>
        <taxon>Trebouxiophyceae</taxon>
        <taxon>Chlorellales</taxon>
        <taxon>Chlorellaceae</taxon>
        <taxon>Chlorella clade</taxon>
        <taxon>Chlorella</taxon>
    </lineage>
</organism>
<evidence type="ECO:0000256" key="1">
    <source>
        <dbReference type="SAM" id="MobiDB-lite"/>
    </source>
</evidence>
<feature type="region of interest" description="Disordered" evidence="1">
    <location>
        <begin position="57"/>
        <end position="84"/>
    </location>
</feature>